<sequence length="248" mass="25867">MSASAPARSRAPRRLIGVCTHSTTLLTDSLGWRQCYWPRTAVVFNGGKPGHEDLKASLQAPPSFHPSVRPWELVCSPPPALGWDTRWAPHKLQGDCQVPVGRAAQKARVRGLPPQSQGTVPLKRESTDSTPQPSPAILPAPVSAHWGERTRAHATGGVSANAAAGCEQLKKRDCPRGLGLGSPSGRATRGEPPGHDSARGSEEQTGPLTLAAALLPGGALSAGLGFPGSVEKQPRAVPAALRSMIVVA</sequence>
<accession>A0AC59YG66</accession>
<name>A0AC59YG66_RANTA</name>
<protein>
    <submittedName>
        <fullName evidence="1">Uncharacterized protein</fullName>
    </submittedName>
</protein>
<reference evidence="1" key="2">
    <citation type="submission" date="2025-03" db="EMBL/GenBank/DDBJ databases">
        <authorList>
            <consortium name="ELIXIR-Norway"/>
            <consortium name="Elixir Norway"/>
        </authorList>
    </citation>
    <scope>NUCLEOTIDE SEQUENCE</scope>
</reference>
<dbReference type="EMBL" id="OX596098">
    <property type="protein sequence ID" value="CAM9650209.1"/>
    <property type="molecule type" value="Genomic_DNA"/>
</dbReference>
<dbReference type="Proteomes" id="UP001162501">
    <property type="component" value="Chromosome 14"/>
</dbReference>
<gene>
    <name evidence="1" type="ORF">MRATA1EN22A_LOCUS5509</name>
</gene>
<evidence type="ECO:0000313" key="2">
    <source>
        <dbReference type="Proteomes" id="UP001162501"/>
    </source>
</evidence>
<proteinExistence type="predicted"/>
<reference evidence="1" key="1">
    <citation type="submission" date="2023-05" db="EMBL/GenBank/DDBJ databases">
        <authorList>
            <consortium name="ELIXIR-Norway"/>
        </authorList>
    </citation>
    <scope>NUCLEOTIDE SEQUENCE</scope>
</reference>
<evidence type="ECO:0000313" key="1">
    <source>
        <dbReference type="EMBL" id="CAM9650209.1"/>
    </source>
</evidence>
<organism evidence="1 2">
    <name type="scientific">Rangifer tarandus platyrhynchus</name>
    <name type="common">Svalbard reindeer</name>
    <dbReference type="NCBI Taxonomy" id="3082113"/>
    <lineage>
        <taxon>Eukaryota</taxon>
        <taxon>Metazoa</taxon>
        <taxon>Chordata</taxon>
        <taxon>Craniata</taxon>
        <taxon>Vertebrata</taxon>
        <taxon>Euteleostomi</taxon>
        <taxon>Mammalia</taxon>
        <taxon>Eutheria</taxon>
        <taxon>Laurasiatheria</taxon>
        <taxon>Artiodactyla</taxon>
        <taxon>Ruminantia</taxon>
        <taxon>Pecora</taxon>
        <taxon>Cervidae</taxon>
        <taxon>Odocoileinae</taxon>
        <taxon>Rangifer</taxon>
    </lineage>
</organism>